<dbReference type="EMBL" id="OM638611">
    <property type="protein sequence ID" value="UNY41847.1"/>
    <property type="molecule type" value="Genomic_DNA"/>
</dbReference>
<accession>A0AAE9G9Z9</accession>
<evidence type="ECO:0000313" key="2">
    <source>
        <dbReference type="EMBL" id="UNY41847.1"/>
    </source>
</evidence>
<keyword evidence="3" id="KW-1185">Reference proteome</keyword>
<sequence>MLAGTACSSRARANVRRQSTLHAQRRVSHTSRVPLSRCL</sequence>
<reference evidence="2" key="1">
    <citation type="submission" date="2022-02" db="EMBL/GenBank/DDBJ databases">
        <title>Burkholderia cenocepacia phage Momento.</title>
        <authorList>
            <person name="Le T."/>
            <person name="Hernandez I."/>
            <person name="Gill J."/>
            <person name="Liu M."/>
        </authorList>
    </citation>
    <scope>NUCLEOTIDE SEQUENCE</scope>
</reference>
<name>A0AAE9G9Z9_9CAUD</name>
<dbReference type="Proteomes" id="UP000831025">
    <property type="component" value="Segment"/>
</dbReference>
<gene>
    <name evidence="2" type="ORF">CPT_Momento_017</name>
</gene>
<evidence type="ECO:0000256" key="1">
    <source>
        <dbReference type="SAM" id="MobiDB-lite"/>
    </source>
</evidence>
<feature type="region of interest" description="Disordered" evidence="1">
    <location>
        <begin position="1"/>
        <end position="39"/>
    </location>
</feature>
<proteinExistence type="predicted"/>
<protein>
    <submittedName>
        <fullName evidence="2">Uncharacterized protein</fullName>
    </submittedName>
</protein>
<organism evidence="2 3">
    <name type="scientific">Burkholderia phage Momento</name>
    <dbReference type="NCBI Taxonomy" id="2924902"/>
    <lineage>
        <taxon>Viruses</taxon>
        <taxon>Duplodnaviria</taxon>
        <taxon>Heunggongvirae</taxon>
        <taxon>Uroviricota</taxon>
        <taxon>Caudoviricetes</taxon>
        <taxon>Peduoviridae</taxon>
        <taxon>Kayeltresvirus</taxon>
        <taxon>Kayeltresvirus momento</taxon>
    </lineage>
</organism>
<evidence type="ECO:0000313" key="3">
    <source>
        <dbReference type="Proteomes" id="UP000831025"/>
    </source>
</evidence>